<comment type="caution">
    <text evidence="3">The sequence shown here is derived from an EMBL/GenBank/DDBJ whole genome shotgun (WGS) entry which is preliminary data.</text>
</comment>
<feature type="region of interest" description="Disordered" evidence="1">
    <location>
        <begin position="1"/>
        <end position="26"/>
    </location>
</feature>
<gene>
    <name evidence="3" type="ORF">RFI_09763</name>
</gene>
<accession>X6NNW2</accession>
<name>X6NNW2_RETFI</name>
<dbReference type="EMBL" id="ASPP01007309">
    <property type="protein sequence ID" value="ETO27369.1"/>
    <property type="molecule type" value="Genomic_DNA"/>
</dbReference>
<keyword evidence="2" id="KW-0812">Transmembrane</keyword>
<protein>
    <submittedName>
        <fullName evidence="3">Uncharacterized protein</fullName>
    </submittedName>
</protein>
<evidence type="ECO:0000256" key="1">
    <source>
        <dbReference type="SAM" id="MobiDB-lite"/>
    </source>
</evidence>
<reference evidence="3 4" key="1">
    <citation type="journal article" date="2013" name="Curr. Biol.">
        <title>The Genome of the Foraminiferan Reticulomyxa filosa.</title>
        <authorList>
            <person name="Glockner G."/>
            <person name="Hulsmann N."/>
            <person name="Schleicher M."/>
            <person name="Noegel A.A."/>
            <person name="Eichinger L."/>
            <person name="Gallinger C."/>
            <person name="Pawlowski J."/>
            <person name="Sierra R."/>
            <person name="Euteneuer U."/>
            <person name="Pillet L."/>
            <person name="Moustafa A."/>
            <person name="Platzer M."/>
            <person name="Groth M."/>
            <person name="Szafranski K."/>
            <person name="Schliwa M."/>
        </authorList>
    </citation>
    <scope>NUCLEOTIDE SEQUENCE [LARGE SCALE GENOMIC DNA]</scope>
</reference>
<keyword evidence="2" id="KW-0472">Membrane</keyword>
<keyword evidence="2" id="KW-1133">Transmembrane helix</keyword>
<sequence length="208" mass="24447">DLSSPKEPKEIKTEDDGEGSEDEAKLVDPELKDLSTITTEMPNEAIHSKKDTSFHVSFILFIFINIYSHLYIHIYIYIYIYMFVKLVEEIRRQLSAMRQEQDLFSTAFEQSILELQTEHQEHMHRQSLIDLQDAKSLKDEKLLSLEKFRLALSAIDSDNGNDDGHEEDDDESSYSEEEDDDDEEEEQQRIRLNKNGTFITRQVEDEYD</sequence>
<feature type="compositionally biased region" description="Acidic residues" evidence="1">
    <location>
        <begin position="159"/>
        <end position="186"/>
    </location>
</feature>
<dbReference type="AlphaFoldDB" id="X6NNW2"/>
<feature type="region of interest" description="Disordered" evidence="1">
    <location>
        <begin position="156"/>
        <end position="208"/>
    </location>
</feature>
<feature type="non-terminal residue" evidence="3">
    <location>
        <position position="1"/>
    </location>
</feature>
<keyword evidence="4" id="KW-1185">Reference proteome</keyword>
<proteinExistence type="predicted"/>
<evidence type="ECO:0000256" key="2">
    <source>
        <dbReference type="SAM" id="Phobius"/>
    </source>
</evidence>
<feature type="transmembrane region" description="Helical" evidence="2">
    <location>
        <begin position="58"/>
        <end position="84"/>
    </location>
</feature>
<evidence type="ECO:0000313" key="4">
    <source>
        <dbReference type="Proteomes" id="UP000023152"/>
    </source>
</evidence>
<evidence type="ECO:0000313" key="3">
    <source>
        <dbReference type="EMBL" id="ETO27369.1"/>
    </source>
</evidence>
<dbReference type="Proteomes" id="UP000023152">
    <property type="component" value="Unassembled WGS sequence"/>
</dbReference>
<feature type="compositionally biased region" description="Basic and acidic residues" evidence="1">
    <location>
        <begin position="1"/>
        <end position="14"/>
    </location>
</feature>
<organism evidence="3 4">
    <name type="scientific">Reticulomyxa filosa</name>
    <dbReference type="NCBI Taxonomy" id="46433"/>
    <lineage>
        <taxon>Eukaryota</taxon>
        <taxon>Sar</taxon>
        <taxon>Rhizaria</taxon>
        <taxon>Retaria</taxon>
        <taxon>Foraminifera</taxon>
        <taxon>Monothalamids</taxon>
        <taxon>Reticulomyxidae</taxon>
        <taxon>Reticulomyxa</taxon>
    </lineage>
</organism>